<name>A0A840LB39_9BURK</name>
<dbReference type="InterPro" id="IPR003439">
    <property type="entry name" value="ABC_transporter-like_ATP-bd"/>
</dbReference>
<dbReference type="GO" id="GO:0016887">
    <property type="term" value="F:ATP hydrolysis activity"/>
    <property type="evidence" value="ECO:0007669"/>
    <property type="project" value="InterPro"/>
</dbReference>
<dbReference type="GO" id="GO:0005524">
    <property type="term" value="F:ATP binding"/>
    <property type="evidence" value="ECO:0007669"/>
    <property type="project" value="UniProtKB-KW"/>
</dbReference>
<dbReference type="Gene3D" id="3.40.50.300">
    <property type="entry name" value="P-loop containing nucleotide triphosphate hydrolases"/>
    <property type="match status" value="1"/>
</dbReference>
<sequence length="306" mass="33478">MLFELQHASKCYQRGAHKVQALRDFSLRLDAGEILGLLGPNGSGKTTFVKLATGLCDADAGELRWRGHPVSGHRHLRELGVLLEGRGAGYERLSTWENARYFCGLREARFDAAHFQALAELLELPDVRAPLRQLSTGNKLRASLLCTLIHKPALALLDEPTLGLDLLGVDKLEALVRHGAGQGMGFVISSHDLHFIERLCPRIVCISRGEKLYDGCKSEFLQDGTGYVLQLQAGPQGAPALPEGLGAWLPQGDLLQLPLRDHAQACAALACLQPQLPACLSMELRPVSLRDRYRKLVGEQDEEGQA</sequence>
<dbReference type="SUPFAM" id="SSF52540">
    <property type="entry name" value="P-loop containing nucleoside triphosphate hydrolases"/>
    <property type="match status" value="1"/>
</dbReference>
<dbReference type="RefSeq" id="WP_184296985.1">
    <property type="nucleotide sequence ID" value="NZ_JACHLP010000002.1"/>
</dbReference>
<dbReference type="InterPro" id="IPR051782">
    <property type="entry name" value="ABC_Transporter_VariousFunc"/>
</dbReference>
<keyword evidence="4 6" id="KW-0067">ATP-binding</keyword>
<dbReference type="InterPro" id="IPR027417">
    <property type="entry name" value="P-loop_NTPase"/>
</dbReference>
<evidence type="ECO:0000256" key="4">
    <source>
        <dbReference type="ARBA" id="ARBA00022840"/>
    </source>
</evidence>
<keyword evidence="3" id="KW-0547">Nucleotide-binding</keyword>
<evidence type="ECO:0000256" key="3">
    <source>
        <dbReference type="ARBA" id="ARBA00022741"/>
    </source>
</evidence>
<reference evidence="6 7" key="1">
    <citation type="submission" date="2020-08" db="EMBL/GenBank/DDBJ databases">
        <title>Functional genomics of gut bacteria from endangered species of beetles.</title>
        <authorList>
            <person name="Carlos-Shanley C."/>
        </authorList>
    </citation>
    <scope>NUCLEOTIDE SEQUENCE [LARGE SCALE GENOMIC DNA]</scope>
    <source>
        <strain evidence="6 7">S00239</strain>
    </source>
</reference>
<dbReference type="PANTHER" id="PTHR42939:SF1">
    <property type="entry name" value="ABC TRANSPORTER ATP-BINDING PROTEIN ALBC-RELATED"/>
    <property type="match status" value="1"/>
</dbReference>
<evidence type="ECO:0000256" key="1">
    <source>
        <dbReference type="ARBA" id="ARBA00022448"/>
    </source>
</evidence>
<evidence type="ECO:0000313" key="7">
    <source>
        <dbReference type="Proteomes" id="UP000562027"/>
    </source>
</evidence>
<dbReference type="PANTHER" id="PTHR42939">
    <property type="entry name" value="ABC TRANSPORTER ATP-BINDING PROTEIN ALBC-RELATED"/>
    <property type="match status" value="1"/>
</dbReference>
<dbReference type="PROSITE" id="PS50893">
    <property type="entry name" value="ABC_TRANSPORTER_2"/>
    <property type="match status" value="1"/>
</dbReference>
<dbReference type="Proteomes" id="UP000562027">
    <property type="component" value="Unassembled WGS sequence"/>
</dbReference>
<keyword evidence="1" id="KW-0813">Transport</keyword>
<evidence type="ECO:0000256" key="2">
    <source>
        <dbReference type="ARBA" id="ARBA00022475"/>
    </source>
</evidence>
<dbReference type="EMBL" id="JACHLP010000002">
    <property type="protein sequence ID" value="MBB4842567.1"/>
    <property type="molecule type" value="Genomic_DNA"/>
</dbReference>
<dbReference type="AlphaFoldDB" id="A0A840LB39"/>
<feature type="domain" description="ABC transporter" evidence="5">
    <location>
        <begin position="3"/>
        <end position="233"/>
    </location>
</feature>
<evidence type="ECO:0000313" key="6">
    <source>
        <dbReference type="EMBL" id="MBB4842567.1"/>
    </source>
</evidence>
<dbReference type="Pfam" id="PF00005">
    <property type="entry name" value="ABC_tran"/>
    <property type="match status" value="1"/>
</dbReference>
<proteinExistence type="predicted"/>
<comment type="caution">
    <text evidence="6">The sequence shown here is derived from an EMBL/GenBank/DDBJ whole genome shotgun (WGS) entry which is preliminary data.</text>
</comment>
<protein>
    <submittedName>
        <fullName evidence="6">ABC-2 type transport system ATP-binding protein</fullName>
    </submittedName>
</protein>
<gene>
    <name evidence="6" type="ORF">HNP55_001082</name>
</gene>
<keyword evidence="2" id="KW-0472">Membrane</keyword>
<organism evidence="6 7">
    <name type="scientific">Roseateles oligotrophus</name>
    <dbReference type="NCBI Taxonomy" id="1769250"/>
    <lineage>
        <taxon>Bacteria</taxon>
        <taxon>Pseudomonadati</taxon>
        <taxon>Pseudomonadota</taxon>
        <taxon>Betaproteobacteria</taxon>
        <taxon>Burkholderiales</taxon>
        <taxon>Sphaerotilaceae</taxon>
        <taxon>Roseateles</taxon>
    </lineage>
</organism>
<keyword evidence="2" id="KW-1003">Cell membrane</keyword>
<evidence type="ECO:0000259" key="5">
    <source>
        <dbReference type="PROSITE" id="PS50893"/>
    </source>
</evidence>
<accession>A0A840LB39</accession>
<dbReference type="CDD" id="cd03230">
    <property type="entry name" value="ABC_DR_subfamily_A"/>
    <property type="match status" value="1"/>
</dbReference>
<dbReference type="SMART" id="SM00382">
    <property type="entry name" value="AAA"/>
    <property type="match status" value="1"/>
</dbReference>
<keyword evidence="7" id="KW-1185">Reference proteome</keyword>
<dbReference type="InterPro" id="IPR003593">
    <property type="entry name" value="AAA+_ATPase"/>
</dbReference>